<comment type="caution">
    <text evidence="11">The sequence shown here is derived from an EMBL/GenBank/DDBJ whole genome shotgun (WGS) entry which is preliminary data.</text>
</comment>
<evidence type="ECO:0000256" key="4">
    <source>
        <dbReference type="ARBA" id="ARBA00022597"/>
    </source>
</evidence>
<keyword evidence="6 9" id="KW-1133">Transmembrane helix</keyword>
<dbReference type="STRING" id="1423744.FC86_GL000155"/>
<evidence type="ECO:0000256" key="3">
    <source>
        <dbReference type="ARBA" id="ARBA00022475"/>
    </source>
</evidence>
<keyword evidence="4 8" id="KW-0762">Sugar transport</keyword>
<evidence type="ECO:0000313" key="12">
    <source>
        <dbReference type="Proteomes" id="UP000051378"/>
    </source>
</evidence>
<evidence type="ECO:0000256" key="8">
    <source>
        <dbReference type="PIRNR" id="PIRNR006351"/>
    </source>
</evidence>
<keyword evidence="12" id="KW-1185">Reference proteome</keyword>
<accession>A0A0R2DK70</accession>
<dbReference type="GO" id="GO:0009401">
    <property type="term" value="P:phosphoenolpyruvate-dependent sugar phosphotransferase system"/>
    <property type="evidence" value="ECO:0007669"/>
    <property type="project" value="InterPro"/>
</dbReference>
<evidence type="ECO:0000256" key="9">
    <source>
        <dbReference type="SAM" id="Phobius"/>
    </source>
</evidence>
<dbReference type="Proteomes" id="UP000051378">
    <property type="component" value="Unassembled WGS sequence"/>
</dbReference>
<feature type="transmembrane region" description="Helical" evidence="9">
    <location>
        <begin position="149"/>
        <end position="166"/>
    </location>
</feature>
<feature type="transmembrane region" description="Helical" evidence="9">
    <location>
        <begin position="293"/>
        <end position="313"/>
    </location>
</feature>
<dbReference type="EMBL" id="AYZL01000010">
    <property type="protein sequence ID" value="KRN04478.1"/>
    <property type="molecule type" value="Genomic_DNA"/>
</dbReference>
<dbReference type="PATRIC" id="fig|1423744.4.peg.159"/>
<dbReference type="PIRSF" id="PIRSF006351">
    <property type="entry name" value="PTS_EIIC-Cellobiose"/>
    <property type="match status" value="1"/>
</dbReference>
<feature type="domain" description="PTS EIIC type-3" evidence="10">
    <location>
        <begin position="17"/>
        <end position="419"/>
    </location>
</feature>
<name>A0A0R2DK70_9LACO</name>
<protein>
    <recommendedName>
        <fullName evidence="8">Permease IIC component</fullName>
    </recommendedName>
</protein>
<sequence>MARKPSSNATQKKLDFITKYSLKLVDHLKHLRWLIALKQTLDVLMVVAVLGSLTILLQNFSNVFLSYFHLPFLRDFLSWLGPINQAMWVLTFPIYSFWFILVWGYFLALFYDNDAVLGSIIAVSSYLLASGFLAFNFKVTWQNLSTENLFFAVFISTIFVVIYNMMTRLQFQLSIMPGRFTWFYKKLSHLTSFLVTLIVMFVYFRETPKILHLSLRKLFNELQLNLAVISQNFIVILVILVLIQLYCYFNFQGNNLMITIAEFFYLTSQNFNVEAVNYHQLPQYLFTKSTLDVYVFIGGVGSTLAFVLGVLFFSKIPEMRRVAKYSLAPGIFNFNSSTLFGIPIILNKRYFVPFMITPIISLITTYLALSLRWIDPIQIALPNFIPPFLNGFLATNLDLNSLALILVNFLISFIIWMSYIKKENDDHKSAI</sequence>
<evidence type="ECO:0000259" key="10">
    <source>
        <dbReference type="PROSITE" id="PS51105"/>
    </source>
</evidence>
<keyword evidence="7 8" id="KW-0472">Membrane</keyword>
<evidence type="ECO:0000256" key="1">
    <source>
        <dbReference type="ARBA" id="ARBA00004651"/>
    </source>
</evidence>
<feature type="transmembrane region" description="Helical" evidence="9">
    <location>
        <begin position="41"/>
        <end position="65"/>
    </location>
</feature>
<comment type="subcellular location">
    <subcellularLocation>
        <location evidence="1">Cell membrane</location>
        <topology evidence="1">Multi-pass membrane protein</topology>
    </subcellularLocation>
</comment>
<evidence type="ECO:0000256" key="7">
    <source>
        <dbReference type="ARBA" id="ARBA00023136"/>
    </source>
</evidence>
<feature type="transmembrane region" description="Helical" evidence="9">
    <location>
        <begin position="325"/>
        <end position="345"/>
    </location>
</feature>
<evidence type="ECO:0000256" key="2">
    <source>
        <dbReference type="ARBA" id="ARBA00022448"/>
    </source>
</evidence>
<feature type="transmembrane region" description="Helical" evidence="9">
    <location>
        <begin position="115"/>
        <end position="137"/>
    </location>
</feature>
<dbReference type="Pfam" id="PF02378">
    <property type="entry name" value="PTS_EIIC"/>
    <property type="match status" value="1"/>
</dbReference>
<feature type="transmembrane region" description="Helical" evidence="9">
    <location>
        <begin position="351"/>
        <end position="369"/>
    </location>
</feature>
<dbReference type="InterPro" id="IPR004501">
    <property type="entry name" value="PTS_EIIC_3"/>
</dbReference>
<gene>
    <name evidence="11" type="ORF">FC86_GL000155</name>
</gene>
<dbReference type="GO" id="GO:0005886">
    <property type="term" value="C:plasma membrane"/>
    <property type="evidence" value="ECO:0007669"/>
    <property type="project" value="UniProtKB-SubCell"/>
</dbReference>
<feature type="transmembrane region" description="Helical" evidence="9">
    <location>
        <begin position="401"/>
        <end position="420"/>
    </location>
</feature>
<evidence type="ECO:0000256" key="5">
    <source>
        <dbReference type="ARBA" id="ARBA00022692"/>
    </source>
</evidence>
<feature type="transmembrane region" description="Helical" evidence="9">
    <location>
        <begin position="85"/>
        <end position="108"/>
    </location>
</feature>
<organism evidence="11 12">
    <name type="scientific">Holzapfeliella floricola DSM 23037 = JCM 16512</name>
    <dbReference type="NCBI Taxonomy" id="1423744"/>
    <lineage>
        <taxon>Bacteria</taxon>
        <taxon>Bacillati</taxon>
        <taxon>Bacillota</taxon>
        <taxon>Bacilli</taxon>
        <taxon>Lactobacillales</taxon>
        <taxon>Lactobacillaceae</taxon>
        <taxon>Holzapfeliella</taxon>
    </lineage>
</organism>
<dbReference type="InterPro" id="IPR003352">
    <property type="entry name" value="PTS_EIIC"/>
</dbReference>
<feature type="transmembrane region" description="Helical" evidence="9">
    <location>
        <begin position="187"/>
        <end position="204"/>
    </location>
</feature>
<dbReference type="PANTHER" id="PTHR33989">
    <property type="match status" value="1"/>
</dbReference>
<dbReference type="InterPro" id="IPR051088">
    <property type="entry name" value="PTS_Sugar-EIIC/EIIB"/>
</dbReference>
<comment type="function">
    <text evidence="8">The phosphoenolpyruvate-dependent sugar phosphotransferase system (PTS), a major carbohydrate active -transport system, catalyzes the phosphorylation of incoming sugar substrates concomitant with their translocation across the cell membrane.</text>
</comment>
<dbReference type="InterPro" id="IPR004796">
    <property type="entry name" value="PTS_IIC_cello"/>
</dbReference>
<proteinExistence type="predicted"/>
<dbReference type="GO" id="GO:0008982">
    <property type="term" value="F:protein-N(PI)-phosphohistidine-sugar phosphotransferase activity"/>
    <property type="evidence" value="ECO:0007669"/>
    <property type="project" value="UniProtKB-UniRule"/>
</dbReference>
<evidence type="ECO:0000313" key="11">
    <source>
        <dbReference type="EMBL" id="KRN04478.1"/>
    </source>
</evidence>
<keyword evidence="5 9" id="KW-0812">Transmembrane</keyword>
<dbReference type="PANTHER" id="PTHR33989:SF4">
    <property type="entry name" value="PTS SYSTEM N,N'-DIACETYLCHITOBIOSE-SPECIFIC EIIC COMPONENT"/>
    <property type="match status" value="1"/>
</dbReference>
<dbReference type="AlphaFoldDB" id="A0A0R2DK70"/>
<reference evidence="11 12" key="1">
    <citation type="journal article" date="2015" name="Genome Announc.">
        <title>Expanding the biotechnology potential of lactobacilli through comparative genomics of 213 strains and associated genera.</title>
        <authorList>
            <person name="Sun Z."/>
            <person name="Harris H.M."/>
            <person name="McCann A."/>
            <person name="Guo C."/>
            <person name="Argimon S."/>
            <person name="Zhang W."/>
            <person name="Yang X."/>
            <person name="Jeffery I.B."/>
            <person name="Cooney J.C."/>
            <person name="Kagawa T.F."/>
            <person name="Liu W."/>
            <person name="Song Y."/>
            <person name="Salvetti E."/>
            <person name="Wrobel A."/>
            <person name="Rasinkangas P."/>
            <person name="Parkhill J."/>
            <person name="Rea M.C."/>
            <person name="O'Sullivan O."/>
            <person name="Ritari J."/>
            <person name="Douillard F.P."/>
            <person name="Paul Ross R."/>
            <person name="Yang R."/>
            <person name="Briner A.E."/>
            <person name="Felis G.E."/>
            <person name="de Vos W.M."/>
            <person name="Barrangou R."/>
            <person name="Klaenhammer T.R."/>
            <person name="Caufield P.W."/>
            <person name="Cui Y."/>
            <person name="Zhang H."/>
            <person name="O'Toole P.W."/>
        </authorList>
    </citation>
    <scope>NUCLEOTIDE SEQUENCE [LARGE SCALE GENOMIC DNA]</scope>
    <source>
        <strain evidence="11 12">DSM 23037</strain>
    </source>
</reference>
<dbReference type="RefSeq" id="WP_056974341.1">
    <property type="nucleotide sequence ID" value="NZ_AYZL01000010.1"/>
</dbReference>
<evidence type="ECO:0000256" key="6">
    <source>
        <dbReference type="ARBA" id="ARBA00022989"/>
    </source>
</evidence>
<keyword evidence="2 8" id="KW-0813">Transport</keyword>
<keyword evidence="3 8" id="KW-1003">Cell membrane</keyword>
<dbReference type="OrthoDB" id="1550290at2"/>
<dbReference type="PROSITE" id="PS51105">
    <property type="entry name" value="PTS_EIIC_TYPE_3"/>
    <property type="match status" value="1"/>
</dbReference>
<feature type="transmembrane region" description="Helical" evidence="9">
    <location>
        <begin position="224"/>
        <end position="249"/>
    </location>
</feature>